<feature type="region of interest" description="Disordered" evidence="1">
    <location>
        <begin position="33"/>
        <end position="83"/>
    </location>
</feature>
<feature type="compositionally biased region" description="Basic and acidic residues" evidence="1">
    <location>
        <begin position="33"/>
        <end position="56"/>
    </location>
</feature>
<gene>
    <name evidence="2" type="ORF">ACFO60_11265</name>
</gene>
<evidence type="ECO:0000313" key="2">
    <source>
        <dbReference type="EMBL" id="MFC4531343.1"/>
    </source>
</evidence>
<accession>A0ABV9CEC0</accession>
<keyword evidence="3" id="KW-1185">Reference proteome</keyword>
<name>A0ABV9CEC0_9ACTN</name>
<dbReference type="EMBL" id="JBHSFP010000005">
    <property type="protein sequence ID" value="MFC4531343.1"/>
    <property type="molecule type" value="Genomic_DNA"/>
</dbReference>
<sequence length="427" mass="47110">MDGDRARRAARVQRVAARRDAFTAARDLHVTIVREGREGREGPREDRERYVRREPPGDVSPARPATFGAAGRASPGTDDRGAGGYRRERSLFMHYVNPEILACYGRDATRDATAGGAAGVLAQALRATRLAVLTTDAYLIFPSSYMFELPWFGVFLDHIAPLVHEGLVRHTSPTPELTAYRDLKVREYRRDERNPYSAPPPGLRFEPELTWYPRFGGPTAAGIAELWLRALVPGGELSGVVHAVARAWHRPYGRVESILAKSPDRLEGQAFVTRFVARTLPGPVPRDAESLLALFLSAAYVRCYVHDLDTAILMDLPIGPLSCLNGDSEEEMKGRVLSSRRLDLALQWLRVDHFVHRTATWKELVLLRSSPEFGIITSMLFGSGSANAFRLAIIGASRSRHFGPAVTCGDALSNVAAVADRMTRTLG</sequence>
<evidence type="ECO:0000256" key="1">
    <source>
        <dbReference type="SAM" id="MobiDB-lite"/>
    </source>
</evidence>
<dbReference type="RefSeq" id="WP_380839875.1">
    <property type="nucleotide sequence ID" value="NZ_JBHSFP010000005.1"/>
</dbReference>
<protein>
    <submittedName>
        <fullName evidence="2">Uncharacterized protein</fullName>
    </submittedName>
</protein>
<evidence type="ECO:0000313" key="3">
    <source>
        <dbReference type="Proteomes" id="UP001596004"/>
    </source>
</evidence>
<organism evidence="2 3">
    <name type="scientific">Sphaerisporangium dianthi</name>
    <dbReference type="NCBI Taxonomy" id="1436120"/>
    <lineage>
        <taxon>Bacteria</taxon>
        <taxon>Bacillati</taxon>
        <taxon>Actinomycetota</taxon>
        <taxon>Actinomycetes</taxon>
        <taxon>Streptosporangiales</taxon>
        <taxon>Streptosporangiaceae</taxon>
        <taxon>Sphaerisporangium</taxon>
    </lineage>
</organism>
<comment type="caution">
    <text evidence="2">The sequence shown here is derived from an EMBL/GenBank/DDBJ whole genome shotgun (WGS) entry which is preliminary data.</text>
</comment>
<proteinExistence type="predicted"/>
<dbReference type="Proteomes" id="UP001596004">
    <property type="component" value="Unassembled WGS sequence"/>
</dbReference>
<reference evidence="3" key="1">
    <citation type="journal article" date="2019" name="Int. J. Syst. Evol. Microbiol.">
        <title>The Global Catalogue of Microorganisms (GCM) 10K type strain sequencing project: providing services to taxonomists for standard genome sequencing and annotation.</title>
        <authorList>
            <consortium name="The Broad Institute Genomics Platform"/>
            <consortium name="The Broad Institute Genome Sequencing Center for Infectious Disease"/>
            <person name="Wu L."/>
            <person name="Ma J."/>
        </authorList>
    </citation>
    <scope>NUCLEOTIDE SEQUENCE [LARGE SCALE GENOMIC DNA]</scope>
    <source>
        <strain evidence="3">CGMCC 4.7132</strain>
    </source>
</reference>